<protein>
    <submittedName>
        <fullName evidence="1">Uncharacterized protein</fullName>
    </submittedName>
</protein>
<dbReference type="Proteomes" id="UP000295371">
    <property type="component" value="Unassembled WGS sequence"/>
</dbReference>
<sequence>MNRQTPPSQAALDAGWQPWMRSTDPRTIAAALRTARSNIKRLSDRQQQTLAIHFQPVPDRYRKEAS</sequence>
<organism evidence="1 2">
    <name type="scientific">Naumannella halotolerans</name>
    <dbReference type="NCBI Taxonomy" id="993414"/>
    <lineage>
        <taxon>Bacteria</taxon>
        <taxon>Bacillati</taxon>
        <taxon>Actinomycetota</taxon>
        <taxon>Actinomycetes</taxon>
        <taxon>Propionibacteriales</taxon>
        <taxon>Propionibacteriaceae</taxon>
        <taxon>Naumannella</taxon>
    </lineage>
</organism>
<evidence type="ECO:0000313" key="1">
    <source>
        <dbReference type="EMBL" id="TDT31135.1"/>
    </source>
</evidence>
<keyword evidence="2" id="KW-1185">Reference proteome</keyword>
<accession>A0A4R7J2A4</accession>
<gene>
    <name evidence="1" type="ORF">CLV29_2548</name>
</gene>
<evidence type="ECO:0000313" key="2">
    <source>
        <dbReference type="Proteomes" id="UP000295371"/>
    </source>
</evidence>
<comment type="caution">
    <text evidence="1">The sequence shown here is derived from an EMBL/GenBank/DDBJ whole genome shotgun (WGS) entry which is preliminary data.</text>
</comment>
<dbReference type="AlphaFoldDB" id="A0A4R7J2A4"/>
<reference evidence="1 2" key="1">
    <citation type="submission" date="2019-03" db="EMBL/GenBank/DDBJ databases">
        <title>Genomic Encyclopedia of Archaeal and Bacterial Type Strains, Phase II (KMG-II): from individual species to whole genera.</title>
        <authorList>
            <person name="Goeker M."/>
        </authorList>
    </citation>
    <scope>NUCLEOTIDE SEQUENCE [LARGE SCALE GENOMIC DNA]</scope>
    <source>
        <strain evidence="1 2">DSM 24323</strain>
    </source>
</reference>
<name>A0A4R7J2A4_9ACTN</name>
<dbReference type="RefSeq" id="WP_133755442.1">
    <property type="nucleotide sequence ID" value="NZ_SOAW01000002.1"/>
</dbReference>
<proteinExistence type="predicted"/>
<dbReference type="EMBL" id="SOAW01000002">
    <property type="protein sequence ID" value="TDT31135.1"/>
    <property type="molecule type" value="Genomic_DNA"/>
</dbReference>